<name>A0AAV4NCL1_9ARAC</name>
<reference evidence="2 3" key="1">
    <citation type="submission" date="2021-06" db="EMBL/GenBank/DDBJ databases">
        <title>Caerostris darwini draft genome.</title>
        <authorList>
            <person name="Kono N."/>
            <person name="Arakawa K."/>
        </authorList>
    </citation>
    <scope>NUCLEOTIDE SEQUENCE [LARGE SCALE GENOMIC DNA]</scope>
</reference>
<gene>
    <name evidence="2" type="ORF">CDAR_122131</name>
</gene>
<sequence>MLYRKNSTFKRCLKLPQGVSVLYSIKQLVIALTFPTLHQSNFVPQEFWCTAFPTAAFCINTQSTAESIMLSDKVIFQWGNCIYAPLIFLAGYLLTV</sequence>
<organism evidence="2 3">
    <name type="scientific">Caerostris darwini</name>
    <dbReference type="NCBI Taxonomy" id="1538125"/>
    <lineage>
        <taxon>Eukaryota</taxon>
        <taxon>Metazoa</taxon>
        <taxon>Ecdysozoa</taxon>
        <taxon>Arthropoda</taxon>
        <taxon>Chelicerata</taxon>
        <taxon>Arachnida</taxon>
        <taxon>Araneae</taxon>
        <taxon>Araneomorphae</taxon>
        <taxon>Entelegynae</taxon>
        <taxon>Araneoidea</taxon>
        <taxon>Araneidae</taxon>
        <taxon>Caerostris</taxon>
    </lineage>
</organism>
<proteinExistence type="predicted"/>
<feature type="transmembrane region" description="Helical" evidence="1">
    <location>
        <begin position="75"/>
        <end position="94"/>
    </location>
</feature>
<protein>
    <submittedName>
        <fullName evidence="2">Uncharacterized protein</fullName>
    </submittedName>
</protein>
<dbReference type="EMBL" id="BPLQ01001519">
    <property type="protein sequence ID" value="GIX82472.1"/>
    <property type="molecule type" value="Genomic_DNA"/>
</dbReference>
<dbReference type="AlphaFoldDB" id="A0AAV4NCL1"/>
<dbReference type="Proteomes" id="UP001054837">
    <property type="component" value="Unassembled WGS sequence"/>
</dbReference>
<keyword evidence="1" id="KW-0812">Transmembrane</keyword>
<evidence type="ECO:0000256" key="1">
    <source>
        <dbReference type="SAM" id="Phobius"/>
    </source>
</evidence>
<comment type="caution">
    <text evidence="2">The sequence shown here is derived from an EMBL/GenBank/DDBJ whole genome shotgun (WGS) entry which is preliminary data.</text>
</comment>
<evidence type="ECO:0000313" key="3">
    <source>
        <dbReference type="Proteomes" id="UP001054837"/>
    </source>
</evidence>
<keyword evidence="1" id="KW-1133">Transmembrane helix</keyword>
<accession>A0AAV4NCL1</accession>
<keyword evidence="3" id="KW-1185">Reference proteome</keyword>
<keyword evidence="1" id="KW-0472">Membrane</keyword>
<evidence type="ECO:0000313" key="2">
    <source>
        <dbReference type="EMBL" id="GIX82472.1"/>
    </source>
</evidence>